<dbReference type="EMBL" id="CAJVPJ010002065">
    <property type="protein sequence ID" value="CAG8612195.1"/>
    <property type="molecule type" value="Genomic_DNA"/>
</dbReference>
<comment type="caution">
    <text evidence="1">The sequence shown here is derived from an EMBL/GenBank/DDBJ whole genome shotgun (WGS) entry which is preliminary data.</text>
</comment>
<gene>
    <name evidence="1" type="ORF">POCULU_LOCUS8003</name>
</gene>
<organism evidence="1 2">
    <name type="scientific">Paraglomus occultum</name>
    <dbReference type="NCBI Taxonomy" id="144539"/>
    <lineage>
        <taxon>Eukaryota</taxon>
        <taxon>Fungi</taxon>
        <taxon>Fungi incertae sedis</taxon>
        <taxon>Mucoromycota</taxon>
        <taxon>Glomeromycotina</taxon>
        <taxon>Glomeromycetes</taxon>
        <taxon>Paraglomerales</taxon>
        <taxon>Paraglomeraceae</taxon>
        <taxon>Paraglomus</taxon>
    </lineage>
</organism>
<dbReference type="AlphaFoldDB" id="A0A9N9CS04"/>
<protein>
    <submittedName>
        <fullName evidence="1">308_t:CDS:1</fullName>
    </submittedName>
</protein>
<reference evidence="1" key="1">
    <citation type="submission" date="2021-06" db="EMBL/GenBank/DDBJ databases">
        <authorList>
            <person name="Kallberg Y."/>
            <person name="Tangrot J."/>
            <person name="Rosling A."/>
        </authorList>
    </citation>
    <scope>NUCLEOTIDE SEQUENCE</scope>
    <source>
        <strain evidence="1">IA702</strain>
    </source>
</reference>
<keyword evidence="2" id="KW-1185">Reference proteome</keyword>
<proteinExistence type="predicted"/>
<accession>A0A9N9CS04</accession>
<sequence length="342" mass="39904">MRNRRNNNTAELTISQDEPDSLTQEMRDLVKKRDFDEFAVTQVRATTQLLNKLRRIEEDIEELNSKQKLFLDSIKENIDSVLEAVDSFNKINNNDNSSSFSSSSSSPPKILYTVLTKKMSSIHKRAKLVEEGVLSDNAQLDVGLVYNLNSRFTDDRNELVTEAYVKAMEEEHKIQDEDVRRRESWNRYNVRRIAQTYFATLKRAAGKSGEKIKNETTRSRRNKRLIDVKGILCRPVSEVKKAFTSEVCSPEISGDENGVRVRYVPVLPFRSDEALNIRDKIVDEVERFRRAEMKKKGKHLRSCPDKRITVNTYERKYEELKEIIPKPSDTYPIWALREHIER</sequence>
<name>A0A9N9CS04_9GLOM</name>
<dbReference type="Proteomes" id="UP000789572">
    <property type="component" value="Unassembled WGS sequence"/>
</dbReference>
<dbReference type="OrthoDB" id="2360498at2759"/>
<evidence type="ECO:0000313" key="1">
    <source>
        <dbReference type="EMBL" id="CAG8612195.1"/>
    </source>
</evidence>
<evidence type="ECO:0000313" key="2">
    <source>
        <dbReference type="Proteomes" id="UP000789572"/>
    </source>
</evidence>